<proteinExistence type="predicted"/>
<evidence type="ECO:0000313" key="2">
    <source>
        <dbReference type="Proteomes" id="UP000784294"/>
    </source>
</evidence>
<dbReference type="AlphaFoldDB" id="A0A448WNJ5"/>
<dbReference type="EMBL" id="CAAALY010027992">
    <property type="protein sequence ID" value="VEL16323.1"/>
    <property type="molecule type" value="Genomic_DNA"/>
</dbReference>
<name>A0A448WNJ5_9PLAT</name>
<accession>A0A448WNJ5</accession>
<keyword evidence="2" id="KW-1185">Reference proteome</keyword>
<sequence>MSPIAVCPVRIEVHADKTLAYSARPQTGLDSPRTEPALPGLARLGHSDWLVESGGNCSCTHGQGQGQSQTSSQADRQSSISACRRQLSLAKPANRSVGRSMRRPKHFCLRRSGQTAGGGRLCFVQPLPSGAGWANFTPPADSTVSSIGQVAGFVHHSLPASNALAMLTLSAFYPLLIQASHCQSN</sequence>
<gene>
    <name evidence="1" type="ORF">PXEA_LOCUS9763</name>
</gene>
<evidence type="ECO:0000313" key="1">
    <source>
        <dbReference type="EMBL" id="VEL16323.1"/>
    </source>
</evidence>
<protein>
    <submittedName>
        <fullName evidence="1">Uncharacterized protein</fullName>
    </submittedName>
</protein>
<dbReference type="Proteomes" id="UP000784294">
    <property type="component" value="Unassembled WGS sequence"/>
</dbReference>
<reference evidence="1" key="1">
    <citation type="submission" date="2018-11" db="EMBL/GenBank/DDBJ databases">
        <authorList>
            <consortium name="Pathogen Informatics"/>
        </authorList>
    </citation>
    <scope>NUCLEOTIDE SEQUENCE</scope>
</reference>
<comment type="caution">
    <text evidence="1">The sequence shown here is derived from an EMBL/GenBank/DDBJ whole genome shotgun (WGS) entry which is preliminary data.</text>
</comment>
<organism evidence="1 2">
    <name type="scientific">Protopolystoma xenopodis</name>
    <dbReference type="NCBI Taxonomy" id="117903"/>
    <lineage>
        <taxon>Eukaryota</taxon>
        <taxon>Metazoa</taxon>
        <taxon>Spiralia</taxon>
        <taxon>Lophotrochozoa</taxon>
        <taxon>Platyhelminthes</taxon>
        <taxon>Monogenea</taxon>
        <taxon>Polyopisthocotylea</taxon>
        <taxon>Polystomatidea</taxon>
        <taxon>Polystomatidae</taxon>
        <taxon>Protopolystoma</taxon>
    </lineage>
</organism>